<comment type="caution">
    <text evidence="10">The sequence shown here is derived from an EMBL/GenBank/DDBJ whole genome shotgun (WGS) entry which is preliminary data.</text>
</comment>
<dbReference type="InterPro" id="IPR039426">
    <property type="entry name" value="TonB-dep_rcpt-like"/>
</dbReference>
<feature type="domain" description="TonB-dependent receptor plug" evidence="9">
    <location>
        <begin position="115"/>
        <end position="234"/>
    </location>
</feature>
<evidence type="ECO:0000256" key="2">
    <source>
        <dbReference type="ARBA" id="ARBA00022448"/>
    </source>
</evidence>
<keyword evidence="2 7" id="KW-0813">Transport</keyword>
<protein>
    <submittedName>
        <fullName evidence="10">SusC/RagA family TonB-linked outer membrane protein</fullName>
    </submittedName>
</protein>
<dbReference type="NCBIfam" id="TIGR04056">
    <property type="entry name" value="OMP_RagA_SusC"/>
    <property type="match status" value="1"/>
</dbReference>
<feature type="chain" id="PRO_5012443482" evidence="8">
    <location>
        <begin position="22"/>
        <end position="1056"/>
    </location>
</feature>
<keyword evidence="4 7" id="KW-0812">Transmembrane</keyword>
<dbReference type="InterPro" id="IPR037066">
    <property type="entry name" value="Plug_dom_sf"/>
</dbReference>
<keyword evidence="5 7" id="KW-0472">Membrane</keyword>
<keyword evidence="11" id="KW-1185">Reference proteome</keyword>
<dbReference type="InterPro" id="IPR008969">
    <property type="entry name" value="CarboxyPept-like_regulatory"/>
</dbReference>
<keyword evidence="8" id="KW-0732">Signal</keyword>
<dbReference type="NCBIfam" id="TIGR04057">
    <property type="entry name" value="SusC_RagA_signa"/>
    <property type="match status" value="1"/>
</dbReference>
<evidence type="ECO:0000256" key="4">
    <source>
        <dbReference type="ARBA" id="ARBA00022692"/>
    </source>
</evidence>
<dbReference type="OrthoDB" id="9768177at2"/>
<reference evidence="10 11" key="1">
    <citation type="submission" date="2016-11" db="EMBL/GenBank/DDBJ databases">
        <title>Whole genomes of Flavobacteriaceae.</title>
        <authorList>
            <person name="Stine C."/>
            <person name="Li C."/>
            <person name="Tadesse D."/>
        </authorList>
    </citation>
    <scope>NUCLEOTIDE SEQUENCE [LARGE SCALE GENOMIC DNA]</scope>
    <source>
        <strain evidence="10 11">DSM 18292</strain>
    </source>
</reference>
<evidence type="ECO:0000256" key="8">
    <source>
        <dbReference type="SAM" id="SignalP"/>
    </source>
</evidence>
<proteinExistence type="inferred from homology"/>
<evidence type="ECO:0000256" key="7">
    <source>
        <dbReference type="PROSITE-ProRule" id="PRU01360"/>
    </source>
</evidence>
<evidence type="ECO:0000259" key="9">
    <source>
        <dbReference type="Pfam" id="PF07715"/>
    </source>
</evidence>
<dbReference type="Gene3D" id="2.40.170.20">
    <property type="entry name" value="TonB-dependent receptor, beta-barrel domain"/>
    <property type="match status" value="1"/>
</dbReference>
<dbReference type="Proteomes" id="UP000198345">
    <property type="component" value="Unassembled WGS sequence"/>
</dbReference>
<dbReference type="RefSeq" id="WP_089048919.1">
    <property type="nucleotide sequence ID" value="NZ_FXTV01000006.1"/>
</dbReference>
<accession>A0A226HJG2</accession>
<sequence length="1056" mass="114059">MKQKLLILIFLFSIIAGKVNAQERTISGTVRGSDNGEPLPGVTILAVESNKSTVSDANGKFSLAVTQQDKVVTINYIGYETLEKRVNSSFNDILLNPSNTALKEVLVVGYGTQSKKEFTGSAARVTSKTIKDIPVQSFQQALIGKASGVNVSTPSGVLNDTPVIRIRGVNSISLSTSPLIVIDGIPVNSGEVSTTNSVANNPLADINPSDIESIDILKDAASTSIYGSRAAGGVILVTTKKGKTGKAKVTYDSWFGITRATRLPKLLNNTQFEDIKNEAVLNSKNLSGNGNNTAVASALFFPSYNADGSRVNTNWQDQVYRDAISQNHNVSISGGTDKTKYFFSTNYSKQEGITKDNEFERKGARFNIDHEVNSWLKLGGNLSYNNTFNQAQNTGSLSSSGLLLIGAARLALALPPNVSPYNEDGTYNLSPTGTANPGNNLFTNTLWHPGALFENSKYTSSNDHFVGNVHATITFFEGFKFDSNYGFDRLGADNITYLSPNLGSSAFATSGSSTNIAALRDNYNFTNSLSFDRRFGQNHHVAALAGYDVQRFENSSWGANQTNVSDPFFENYQGTWGTIRASGNGLSERLFLSSFFRLSYDYAGKYFITGNFRKDGNSALGVNNKYGNFGGISAGWSVSEESFFKNSGITDYFSSLKLKGSWGRVGNGNLSSAYASQNLYGASIYGTASTWAISQAGNENLGWETSDQTNIGIEAGFFKDRLEFTADYFNNNVNGLILSTPQSPSKGIPGDAILSNVGSMYNRGIELGLNASIVNNENFQWKASFNYTHVKNKVTALAEGNTDIIGYTQVTTEANNITRVGYSAGSLYGAVTAGVNPENGQRIFLNKNGEKVQYSAAAPSGQSNWTYLDGTTAQAITVSDYQVLGNALPVWYGGLTNNFQYKAFDFTVGFTYSGGNKVMNNTRGTLLDQRFYNNSTEVLNRWTTPGQVTDIPRVVYNDVISNGSSGYAISDNAEKADFLRLQQLAIGFSLPKNILEKAQVASVRLYLQATNLFLITSYSGSDPETSSNGDSTTSMGVEKNSVGQGRTFTFGLNVGF</sequence>
<dbReference type="Gene3D" id="2.60.40.1120">
    <property type="entry name" value="Carboxypeptidase-like, regulatory domain"/>
    <property type="match status" value="1"/>
</dbReference>
<dbReference type="SUPFAM" id="SSF56935">
    <property type="entry name" value="Porins"/>
    <property type="match status" value="1"/>
</dbReference>
<evidence type="ECO:0000256" key="3">
    <source>
        <dbReference type="ARBA" id="ARBA00022452"/>
    </source>
</evidence>
<evidence type="ECO:0000256" key="6">
    <source>
        <dbReference type="ARBA" id="ARBA00023237"/>
    </source>
</evidence>
<organism evidence="10 11">
    <name type="scientific">Flavobacterium hercynium</name>
    <dbReference type="NCBI Taxonomy" id="387094"/>
    <lineage>
        <taxon>Bacteria</taxon>
        <taxon>Pseudomonadati</taxon>
        <taxon>Bacteroidota</taxon>
        <taxon>Flavobacteriia</taxon>
        <taxon>Flavobacteriales</taxon>
        <taxon>Flavobacteriaceae</taxon>
        <taxon>Flavobacterium</taxon>
    </lineage>
</organism>
<dbReference type="Pfam" id="PF07715">
    <property type="entry name" value="Plug"/>
    <property type="match status" value="1"/>
</dbReference>
<dbReference type="InterPro" id="IPR012910">
    <property type="entry name" value="Plug_dom"/>
</dbReference>
<dbReference type="InterPro" id="IPR023996">
    <property type="entry name" value="TonB-dep_OMP_SusC/RagA"/>
</dbReference>
<evidence type="ECO:0000256" key="5">
    <source>
        <dbReference type="ARBA" id="ARBA00023136"/>
    </source>
</evidence>
<dbReference type="Gene3D" id="2.170.130.10">
    <property type="entry name" value="TonB-dependent receptor, plug domain"/>
    <property type="match status" value="1"/>
</dbReference>
<keyword evidence="6 7" id="KW-0998">Cell outer membrane</keyword>
<dbReference type="EMBL" id="MUGW01000012">
    <property type="protein sequence ID" value="OXA93771.1"/>
    <property type="molecule type" value="Genomic_DNA"/>
</dbReference>
<feature type="signal peptide" evidence="8">
    <location>
        <begin position="1"/>
        <end position="21"/>
    </location>
</feature>
<evidence type="ECO:0000313" key="10">
    <source>
        <dbReference type="EMBL" id="OXA93771.1"/>
    </source>
</evidence>
<comment type="similarity">
    <text evidence="7">Belongs to the TonB-dependent receptor family.</text>
</comment>
<dbReference type="AlphaFoldDB" id="A0A226HJG2"/>
<evidence type="ECO:0000313" key="11">
    <source>
        <dbReference type="Proteomes" id="UP000198345"/>
    </source>
</evidence>
<comment type="subcellular location">
    <subcellularLocation>
        <location evidence="1 7">Cell outer membrane</location>
        <topology evidence="1 7">Multi-pass membrane protein</topology>
    </subcellularLocation>
</comment>
<evidence type="ECO:0000256" key="1">
    <source>
        <dbReference type="ARBA" id="ARBA00004571"/>
    </source>
</evidence>
<keyword evidence="3 7" id="KW-1134">Transmembrane beta strand</keyword>
<name>A0A226HJG2_9FLAO</name>
<dbReference type="InterPro" id="IPR023997">
    <property type="entry name" value="TonB-dep_OMP_SusC/RagA_CS"/>
</dbReference>
<gene>
    <name evidence="10" type="ORF">B0A66_05840</name>
</gene>
<dbReference type="SUPFAM" id="SSF49464">
    <property type="entry name" value="Carboxypeptidase regulatory domain-like"/>
    <property type="match status" value="1"/>
</dbReference>
<dbReference type="PROSITE" id="PS52016">
    <property type="entry name" value="TONB_DEPENDENT_REC_3"/>
    <property type="match status" value="1"/>
</dbReference>
<dbReference type="Pfam" id="PF13715">
    <property type="entry name" value="CarbopepD_reg_2"/>
    <property type="match status" value="1"/>
</dbReference>
<dbReference type="GO" id="GO:0009279">
    <property type="term" value="C:cell outer membrane"/>
    <property type="evidence" value="ECO:0007669"/>
    <property type="project" value="UniProtKB-SubCell"/>
</dbReference>
<dbReference type="InterPro" id="IPR036942">
    <property type="entry name" value="Beta-barrel_TonB_sf"/>
</dbReference>